<proteinExistence type="predicted"/>
<organism evidence="1">
    <name type="scientific">Cacopsylla melanoneura</name>
    <dbReference type="NCBI Taxonomy" id="428564"/>
    <lineage>
        <taxon>Eukaryota</taxon>
        <taxon>Metazoa</taxon>
        <taxon>Ecdysozoa</taxon>
        <taxon>Arthropoda</taxon>
        <taxon>Hexapoda</taxon>
        <taxon>Insecta</taxon>
        <taxon>Pterygota</taxon>
        <taxon>Neoptera</taxon>
        <taxon>Paraneoptera</taxon>
        <taxon>Hemiptera</taxon>
        <taxon>Sternorrhyncha</taxon>
        <taxon>Psylloidea</taxon>
        <taxon>Psyllidae</taxon>
        <taxon>Psyllinae</taxon>
        <taxon>Cacopsylla</taxon>
    </lineage>
</organism>
<evidence type="ECO:0000313" key="1">
    <source>
        <dbReference type="EMBL" id="CAG6695569.1"/>
    </source>
</evidence>
<accession>A0A8D8XHX2</accession>
<dbReference type="EMBL" id="HBUF01324153">
    <property type="protein sequence ID" value="CAG6695569.1"/>
    <property type="molecule type" value="Transcribed_RNA"/>
</dbReference>
<protein>
    <submittedName>
        <fullName evidence="1">Uncharacterized protein</fullName>
    </submittedName>
</protein>
<dbReference type="AlphaFoldDB" id="A0A8D8XHX2"/>
<name>A0A8D8XHX2_9HEMI</name>
<sequence length="118" mass="13724">MFGSLYVWPSYQIVLVFLPTPRSQHVEVRRKSSHKILKMCVSWKPLFQGRAETLIHTHFNARGGFHLECWTLCEMTIPSPIVSQLKLTLIANSEQLATLSIREKEQSETPKRRRECSK</sequence>
<reference evidence="1" key="1">
    <citation type="submission" date="2021-05" db="EMBL/GenBank/DDBJ databases">
        <authorList>
            <person name="Alioto T."/>
            <person name="Alioto T."/>
            <person name="Gomez Garrido J."/>
        </authorList>
    </citation>
    <scope>NUCLEOTIDE SEQUENCE</scope>
</reference>